<evidence type="ECO:0000256" key="10">
    <source>
        <dbReference type="ARBA" id="ARBA00023163"/>
    </source>
</evidence>
<organism evidence="12">
    <name type="scientific">marine metagenome</name>
    <dbReference type="NCBI Taxonomy" id="408172"/>
    <lineage>
        <taxon>unclassified sequences</taxon>
        <taxon>metagenomes</taxon>
        <taxon>ecological metagenomes</taxon>
    </lineage>
</organism>
<dbReference type="GO" id="GO:0051539">
    <property type="term" value="F:4 iron, 4 sulfur cluster binding"/>
    <property type="evidence" value="ECO:0007669"/>
    <property type="project" value="UniProtKB-KW"/>
</dbReference>
<dbReference type="EMBL" id="UINC01001133">
    <property type="protein sequence ID" value="SUZ71787.1"/>
    <property type="molecule type" value="Genomic_DNA"/>
</dbReference>
<dbReference type="AlphaFoldDB" id="A0A381Q0N2"/>
<proteinExistence type="inferred from homology"/>
<dbReference type="GO" id="GO:0045892">
    <property type="term" value="P:negative regulation of DNA-templated transcription"/>
    <property type="evidence" value="ECO:0007669"/>
    <property type="project" value="TreeGrafter"/>
</dbReference>
<evidence type="ECO:0000256" key="3">
    <source>
        <dbReference type="ARBA" id="ARBA00022485"/>
    </source>
</evidence>
<accession>A0A381Q0N2</accession>
<evidence type="ECO:0000259" key="11">
    <source>
        <dbReference type="PROSITE" id="PS51674"/>
    </source>
</evidence>
<evidence type="ECO:0000256" key="7">
    <source>
        <dbReference type="ARBA" id="ARBA00023015"/>
    </source>
</evidence>
<dbReference type="GO" id="GO:0045454">
    <property type="term" value="P:cell redox homeostasis"/>
    <property type="evidence" value="ECO:0007669"/>
    <property type="project" value="TreeGrafter"/>
</dbReference>
<sequence length="112" mass="12126">MSDAATNLYVDPQTMGWVDDVLCAGKSDLFFAPFAERPEARVRREARASELCAACPAMDTCRQHARDHRELGFWGGESEAERATAGFAPTTPIIGRRQVAARRAAAALAETG</sequence>
<dbReference type="Pfam" id="PF02467">
    <property type="entry name" value="Whib"/>
    <property type="match status" value="1"/>
</dbReference>
<keyword evidence="7" id="KW-0805">Transcription regulation</keyword>
<evidence type="ECO:0000256" key="9">
    <source>
        <dbReference type="ARBA" id="ARBA00023157"/>
    </source>
</evidence>
<name>A0A381Q0N2_9ZZZZ</name>
<keyword evidence="4" id="KW-0479">Metal-binding</keyword>
<keyword evidence="8" id="KW-0238">DNA-binding</keyword>
<dbReference type="PROSITE" id="PS51674">
    <property type="entry name" value="4FE4S_WBL"/>
    <property type="match status" value="1"/>
</dbReference>
<dbReference type="InterPro" id="IPR003482">
    <property type="entry name" value="Whib"/>
</dbReference>
<evidence type="ECO:0000256" key="6">
    <source>
        <dbReference type="ARBA" id="ARBA00023014"/>
    </source>
</evidence>
<dbReference type="PANTHER" id="PTHR38839">
    <property type="entry name" value="TRANSCRIPTIONAL REGULATOR WHID-RELATED"/>
    <property type="match status" value="1"/>
</dbReference>
<evidence type="ECO:0000313" key="12">
    <source>
        <dbReference type="EMBL" id="SUZ71787.1"/>
    </source>
</evidence>
<protein>
    <recommendedName>
        <fullName evidence="11">4Fe-4S Wbl-type domain-containing protein</fullName>
    </recommendedName>
</protein>
<evidence type="ECO:0000256" key="4">
    <source>
        <dbReference type="ARBA" id="ARBA00022723"/>
    </source>
</evidence>
<comment type="cofactor">
    <cofactor evidence="1">
        <name>[4Fe-4S] cluster</name>
        <dbReference type="ChEBI" id="CHEBI:49883"/>
    </cofactor>
</comment>
<dbReference type="GO" id="GO:0046872">
    <property type="term" value="F:metal ion binding"/>
    <property type="evidence" value="ECO:0007669"/>
    <property type="project" value="UniProtKB-KW"/>
</dbReference>
<feature type="domain" description="4Fe-4S Wbl-type" evidence="11">
    <location>
        <begin position="22"/>
        <end position="84"/>
    </location>
</feature>
<keyword evidence="3" id="KW-0004">4Fe-4S</keyword>
<gene>
    <name evidence="12" type="ORF">METZ01_LOCUS24641</name>
</gene>
<keyword evidence="10" id="KW-0804">Transcription</keyword>
<keyword evidence="6" id="KW-0411">Iron-sulfur</keyword>
<keyword evidence="9" id="KW-1015">Disulfide bond</keyword>
<evidence type="ECO:0000256" key="8">
    <source>
        <dbReference type="ARBA" id="ARBA00023125"/>
    </source>
</evidence>
<dbReference type="GO" id="GO:0047134">
    <property type="term" value="F:protein-disulfide reductase [NAD(P)H] activity"/>
    <property type="evidence" value="ECO:0007669"/>
    <property type="project" value="TreeGrafter"/>
</dbReference>
<reference evidence="12" key="1">
    <citation type="submission" date="2018-05" db="EMBL/GenBank/DDBJ databases">
        <authorList>
            <person name="Lanie J.A."/>
            <person name="Ng W.-L."/>
            <person name="Kazmierczak K.M."/>
            <person name="Andrzejewski T.M."/>
            <person name="Davidsen T.M."/>
            <person name="Wayne K.J."/>
            <person name="Tettelin H."/>
            <person name="Glass J.I."/>
            <person name="Rusch D."/>
            <person name="Podicherti R."/>
            <person name="Tsui H.-C.T."/>
            <person name="Winkler M.E."/>
        </authorList>
    </citation>
    <scope>NUCLEOTIDE SEQUENCE</scope>
</reference>
<keyword evidence="5" id="KW-0408">Iron</keyword>
<evidence type="ECO:0000256" key="2">
    <source>
        <dbReference type="ARBA" id="ARBA00006597"/>
    </source>
</evidence>
<dbReference type="InterPro" id="IPR034768">
    <property type="entry name" value="4FE4S_WBL"/>
</dbReference>
<dbReference type="GO" id="GO:0003677">
    <property type="term" value="F:DNA binding"/>
    <property type="evidence" value="ECO:0007669"/>
    <property type="project" value="UniProtKB-KW"/>
</dbReference>
<evidence type="ECO:0000256" key="1">
    <source>
        <dbReference type="ARBA" id="ARBA00001966"/>
    </source>
</evidence>
<evidence type="ECO:0000256" key="5">
    <source>
        <dbReference type="ARBA" id="ARBA00023004"/>
    </source>
</evidence>
<comment type="similarity">
    <text evidence="2">Belongs to the WhiB family.</text>
</comment>